<proteinExistence type="predicted"/>
<dbReference type="InterPro" id="IPR036397">
    <property type="entry name" value="RNaseH_sf"/>
</dbReference>
<comment type="caution">
    <text evidence="2">The sequence shown here is derived from an EMBL/GenBank/DDBJ whole genome shotgun (WGS) entry which is preliminary data.</text>
</comment>
<dbReference type="EMBL" id="JANQDX010000014">
    <property type="protein sequence ID" value="KAL0911929.1"/>
    <property type="molecule type" value="Genomic_DNA"/>
</dbReference>
<dbReference type="InterPro" id="IPR012337">
    <property type="entry name" value="RNaseH-like_sf"/>
</dbReference>
<feature type="domain" description="RNase H type-1" evidence="1">
    <location>
        <begin position="15"/>
        <end position="92"/>
    </location>
</feature>
<dbReference type="Gene3D" id="3.30.420.10">
    <property type="entry name" value="Ribonuclease H-like superfamily/Ribonuclease H"/>
    <property type="match status" value="1"/>
</dbReference>
<evidence type="ECO:0000313" key="2">
    <source>
        <dbReference type="EMBL" id="KAL0911929.1"/>
    </source>
</evidence>
<dbReference type="InterPro" id="IPR053151">
    <property type="entry name" value="RNase_H-like"/>
</dbReference>
<reference evidence="2 3" key="1">
    <citation type="journal article" date="2024" name="Plant Biotechnol. J.">
        <title>Dendrobium thyrsiflorum genome and its molecular insights into genes involved in important horticultural traits.</title>
        <authorList>
            <person name="Chen B."/>
            <person name="Wang J.Y."/>
            <person name="Zheng P.J."/>
            <person name="Li K.L."/>
            <person name="Liang Y.M."/>
            <person name="Chen X.F."/>
            <person name="Zhang C."/>
            <person name="Zhao X."/>
            <person name="He X."/>
            <person name="Zhang G.Q."/>
            <person name="Liu Z.J."/>
            <person name="Xu Q."/>
        </authorList>
    </citation>
    <scope>NUCLEOTIDE SEQUENCE [LARGE SCALE GENOMIC DNA]</scope>
    <source>
        <strain evidence="2">GZMU011</strain>
    </source>
</reference>
<accession>A0ABD0UGN9</accession>
<evidence type="ECO:0000313" key="3">
    <source>
        <dbReference type="Proteomes" id="UP001552299"/>
    </source>
</evidence>
<evidence type="ECO:0000259" key="1">
    <source>
        <dbReference type="Pfam" id="PF13456"/>
    </source>
</evidence>
<dbReference type="Proteomes" id="UP001552299">
    <property type="component" value="Unassembled WGS sequence"/>
</dbReference>
<dbReference type="CDD" id="cd06222">
    <property type="entry name" value="RNase_H_like"/>
    <property type="match status" value="1"/>
</dbReference>
<dbReference type="PANTHER" id="PTHR47723">
    <property type="entry name" value="OS05G0353850 PROTEIN"/>
    <property type="match status" value="1"/>
</dbReference>
<gene>
    <name evidence="2" type="ORF">M5K25_017867</name>
</gene>
<sequence length="133" mass="15265">MISRIEVYLGQFSEELIALDYGLNLCFKFGISNVWIEVDALLVIHILNEKGQGNPFNFYLIKNIKHFISKLSSFYSHIHREGNAAADWLARFGGHLNMFQEFDARTFPQQLRGIANLDKYGLPNIRNGFLGLL</sequence>
<dbReference type="Pfam" id="PF13456">
    <property type="entry name" value="RVT_3"/>
    <property type="match status" value="1"/>
</dbReference>
<protein>
    <recommendedName>
        <fullName evidence="1">RNase H type-1 domain-containing protein</fullName>
    </recommendedName>
</protein>
<dbReference type="InterPro" id="IPR002156">
    <property type="entry name" value="RNaseH_domain"/>
</dbReference>
<organism evidence="2 3">
    <name type="scientific">Dendrobium thyrsiflorum</name>
    <name type="common">Pinecone-like raceme dendrobium</name>
    <name type="synonym">Orchid</name>
    <dbReference type="NCBI Taxonomy" id="117978"/>
    <lineage>
        <taxon>Eukaryota</taxon>
        <taxon>Viridiplantae</taxon>
        <taxon>Streptophyta</taxon>
        <taxon>Embryophyta</taxon>
        <taxon>Tracheophyta</taxon>
        <taxon>Spermatophyta</taxon>
        <taxon>Magnoliopsida</taxon>
        <taxon>Liliopsida</taxon>
        <taxon>Asparagales</taxon>
        <taxon>Orchidaceae</taxon>
        <taxon>Epidendroideae</taxon>
        <taxon>Malaxideae</taxon>
        <taxon>Dendrobiinae</taxon>
        <taxon>Dendrobium</taxon>
    </lineage>
</organism>
<dbReference type="PANTHER" id="PTHR47723:SF19">
    <property type="entry name" value="POLYNUCLEOTIDYL TRANSFERASE, RIBONUCLEASE H-LIKE SUPERFAMILY PROTEIN"/>
    <property type="match status" value="1"/>
</dbReference>
<dbReference type="AlphaFoldDB" id="A0ABD0UGN9"/>
<keyword evidence="3" id="KW-1185">Reference proteome</keyword>
<dbReference type="InterPro" id="IPR044730">
    <property type="entry name" value="RNase_H-like_dom_plant"/>
</dbReference>
<dbReference type="SUPFAM" id="SSF53098">
    <property type="entry name" value="Ribonuclease H-like"/>
    <property type="match status" value="1"/>
</dbReference>
<name>A0ABD0UGN9_DENTH</name>